<accession>A0ABQ9E8U0</accession>
<dbReference type="InterPro" id="IPR036956">
    <property type="entry name" value="Impact_N_sf"/>
</dbReference>
<proteinExistence type="inferred from homology"/>
<dbReference type="Pfam" id="PF01205">
    <property type="entry name" value="Impact_N"/>
    <property type="match status" value="1"/>
</dbReference>
<comment type="caution">
    <text evidence="5">The sequence shown here is derived from an EMBL/GenBank/DDBJ whole genome shotgun (WGS) entry which is preliminary data.</text>
</comment>
<dbReference type="PANTHER" id="PTHR16301">
    <property type="entry name" value="IMPACT-RELATED"/>
    <property type="match status" value="1"/>
</dbReference>
<evidence type="ECO:0000259" key="4">
    <source>
        <dbReference type="Pfam" id="PF01205"/>
    </source>
</evidence>
<dbReference type="InterPro" id="IPR001498">
    <property type="entry name" value="Impact_N"/>
</dbReference>
<dbReference type="Proteomes" id="UP001217089">
    <property type="component" value="Unassembled WGS sequence"/>
</dbReference>
<feature type="region of interest" description="Disordered" evidence="3">
    <location>
        <begin position="1"/>
        <end position="31"/>
    </location>
</feature>
<sequence>MIVTDGKTQKQKKRNFRRSVSSSPGNINSINTGIHTGVVDTSVNTDHTDIKQSLAAVINRIDAHESKIESLENRMAIVNNDIYDRNGIRETLDSMMTESNEHTCDILKLTEENTKVNNELKLIRGYVTKLEQKIEIQQNQITDLQGRSTKDNIVVTGLVETDRENLPRILKNKNSKIRINPHFPEVVREKRKRLFEIQAQLNKQNVDTKVYGDKLVYKQSGTVLREKVALPKASDVFKTALYIKNKHRFASGDTFAENGKLIMGRAMSVSSIQDVREGISELLTIPAVAASTHNIVAYRFTDIQGVIHDGIEDDGEHGGVLSILKCMKEEGFNNVLVVVSRTFGQKLGSKRFTYFKAAARTAIQKVGNGTAK</sequence>
<evidence type="ECO:0000256" key="3">
    <source>
        <dbReference type="SAM" id="MobiDB-lite"/>
    </source>
</evidence>
<evidence type="ECO:0000313" key="6">
    <source>
        <dbReference type="Proteomes" id="UP001217089"/>
    </source>
</evidence>
<dbReference type="InterPro" id="IPR020568">
    <property type="entry name" value="Ribosomal_Su5_D2-typ_SF"/>
</dbReference>
<organism evidence="5 6">
    <name type="scientific">Tegillarca granosa</name>
    <name type="common">Malaysian cockle</name>
    <name type="synonym">Anadara granosa</name>
    <dbReference type="NCBI Taxonomy" id="220873"/>
    <lineage>
        <taxon>Eukaryota</taxon>
        <taxon>Metazoa</taxon>
        <taxon>Spiralia</taxon>
        <taxon>Lophotrochozoa</taxon>
        <taxon>Mollusca</taxon>
        <taxon>Bivalvia</taxon>
        <taxon>Autobranchia</taxon>
        <taxon>Pteriomorphia</taxon>
        <taxon>Arcoida</taxon>
        <taxon>Arcoidea</taxon>
        <taxon>Arcidae</taxon>
        <taxon>Tegillarca</taxon>
    </lineage>
</organism>
<keyword evidence="2" id="KW-0175">Coiled coil</keyword>
<dbReference type="SUPFAM" id="SSF54211">
    <property type="entry name" value="Ribosomal protein S5 domain 2-like"/>
    <property type="match status" value="1"/>
</dbReference>
<dbReference type="Gene3D" id="3.30.230.30">
    <property type="entry name" value="Impact, N-terminal domain"/>
    <property type="match status" value="1"/>
</dbReference>
<evidence type="ECO:0000313" key="5">
    <source>
        <dbReference type="EMBL" id="KAJ8300841.1"/>
    </source>
</evidence>
<protein>
    <recommendedName>
        <fullName evidence="4">Impact N-terminal domain-containing protein</fullName>
    </recommendedName>
</protein>
<evidence type="ECO:0000256" key="1">
    <source>
        <dbReference type="ARBA" id="ARBA00007665"/>
    </source>
</evidence>
<feature type="compositionally biased region" description="Polar residues" evidence="3">
    <location>
        <begin position="18"/>
        <end position="31"/>
    </location>
</feature>
<dbReference type="PANTHER" id="PTHR16301:SF25">
    <property type="entry name" value="PROTEIN IMPACT"/>
    <property type="match status" value="1"/>
</dbReference>
<feature type="coiled-coil region" evidence="2">
    <location>
        <begin position="54"/>
        <end position="81"/>
    </location>
</feature>
<comment type="similarity">
    <text evidence="1">Belongs to the IMPACT family.</text>
</comment>
<dbReference type="EMBL" id="JARBDR010000919">
    <property type="protein sequence ID" value="KAJ8300841.1"/>
    <property type="molecule type" value="Genomic_DNA"/>
</dbReference>
<feature type="domain" description="Impact N-terminal" evidence="4">
    <location>
        <begin position="263"/>
        <end position="363"/>
    </location>
</feature>
<dbReference type="InterPro" id="IPR023582">
    <property type="entry name" value="Impact"/>
</dbReference>
<keyword evidence="6" id="KW-1185">Reference proteome</keyword>
<gene>
    <name evidence="5" type="ORF">KUTeg_022360</name>
</gene>
<reference evidence="5 6" key="1">
    <citation type="submission" date="2022-12" db="EMBL/GenBank/DDBJ databases">
        <title>Chromosome-level genome of Tegillarca granosa.</title>
        <authorList>
            <person name="Kim J."/>
        </authorList>
    </citation>
    <scope>NUCLEOTIDE SEQUENCE [LARGE SCALE GENOMIC DNA]</scope>
    <source>
        <strain evidence="5">Teg-2019</strain>
        <tissue evidence="5">Adductor muscle</tissue>
    </source>
</reference>
<evidence type="ECO:0000256" key="2">
    <source>
        <dbReference type="SAM" id="Coils"/>
    </source>
</evidence>
<name>A0ABQ9E8U0_TEGGR</name>